<feature type="compositionally biased region" description="Polar residues" evidence="1">
    <location>
        <begin position="87"/>
        <end position="118"/>
    </location>
</feature>
<feature type="region of interest" description="Disordered" evidence="1">
    <location>
        <begin position="87"/>
        <end position="144"/>
    </location>
</feature>
<dbReference type="AlphaFoldDB" id="A0A818T9F6"/>
<proteinExistence type="predicted"/>
<evidence type="ECO:0000313" key="3">
    <source>
        <dbReference type="Proteomes" id="UP000663865"/>
    </source>
</evidence>
<protein>
    <submittedName>
        <fullName evidence="2">Uncharacterized protein</fullName>
    </submittedName>
</protein>
<gene>
    <name evidence="2" type="ORF">KIK155_LOCUS24887</name>
</gene>
<organism evidence="2 3">
    <name type="scientific">Rotaria socialis</name>
    <dbReference type="NCBI Taxonomy" id="392032"/>
    <lineage>
        <taxon>Eukaryota</taxon>
        <taxon>Metazoa</taxon>
        <taxon>Spiralia</taxon>
        <taxon>Gnathifera</taxon>
        <taxon>Rotifera</taxon>
        <taxon>Eurotatoria</taxon>
        <taxon>Bdelloidea</taxon>
        <taxon>Philodinida</taxon>
        <taxon>Philodinidae</taxon>
        <taxon>Rotaria</taxon>
    </lineage>
</organism>
<dbReference type="EMBL" id="CAJNYV010004490">
    <property type="protein sequence ID" value="CAF3674278.1"/>
    <property type="molecule type" value="Genomic_DNA"/>
</dbReference>
<sequence length="144" mass="16534">METENQIAQMNLHARKIEEENNILKDLNIAHKLNLDQLNLQQTNHERLTKQAECVKNFLKIYNELDGSSQNSTAVFKTHAHLNLVSPPTSYSLTQRPNPQNTTARTSQLERLTLNNPLLSPPVYQTREDENKAYSTHTRKKTLG</sequence>
<evidence type="ECO:0000313" key="2">
    <source>
        <dbReference type="EMBL" id="CAF3674278.1"/>
    </source>
</evidence>
<comment type="caution">
    <text evidence="2">The sequence shown here is derived from an EMBL/GenBank/DDBJ whole genome shotgun (WGS) entry which is preliminary data.</text>
</comment>
<name>A0A818T9F6_9BILA</name>
<dbReference type="Proteomes" id="UP000663865">
    <property type="component" value="Unassembled WGS sequence"/>
</dbReference>
<evidence type="ECO:0000256" key="1">
    <source>
        <dbReference type="SAM" id="MobiDB-lite"/>
    </source>
</evidence>
<reference evidence="2" key="1">
    <citation type="submission" date="2021-02" db="EMBL/GenBank/DDBJ databases">
        <authorList>
            <person name="Nowell W R."/>
        </authorList>
    </citation>
    <scope>NUCLEOTIDE SEQUENCE</scope>
</reference>
<accession>A0A818T9F6</accession>